<accession>A0ABT8AF62</accession>
<evidence type="ECO:0000313" key="2">
    <source>
        <dbReference type="EMBL" id="MDN3568416.1"/>
    </source>
</evidence>
<dbReference type="Proteomes" id="UP001529369">
    <property type="component" value="Unassembled WGS sequence"/>
</dbReference>
<feature type="domain" description="CagE TrbE VirB component of type IV transporter system central" evidence="1">
    <location>
        <begin position="2"/>
        <end position="137"/>
    </location>
</feature>
<protein>
    <submittedName>
        <fullName evidence="2">Type IV secretion system protein VirB4</fullName>
    </submittedName>
</protein>
<reference evidence="3" key="1">
    <citation type="journal article" date="2019" name="Int. J. Syst. Evol. Microbiol.">
        <title>The Global Catalogue of Microorganisms (GCM) 10K type strain sequencing project: providing services to taxonomists for standard genome sequencing and annotation.</title>
        <authorList>
            <consortium name="The Broad Institute Genomics Platform"/>
            <consortium name="The Broad Institute Genome Sequencing Center for Infectious Disease"/>
            <person name="Wu L."/>
            <person name="Ma J."/>
        </authorList>
    </citation>
    <scope>NUCLEOTIDE SEQUENCE [LARGE SCALE GENOMIC DNA]</scope>
    <source>
        <strain evidence="3">CECT 7131</strain>
    </source>
</reference>
<comment type="caution">
    <text evidence="2">The sequence shown here is derived from an EMBL/GenBank/DDBJ whole genome shotgun (WGS) entry which is preliminary data.</text>
</comment>
<organism evidence="2 3">
    <name type="scientific">Paeniroseomonas aquatica</name>
    <dbReference type="NCBI Taxonomy" id="373043"/>
    <lineage>
        <taxon>Bacteria</taxon>
        <taxon>Pseudomonadati</taxon>
        <taxon>Pseudomonadota</taxon>
        <taxon>Alphaproteobacteria</taxon>
        <taxon>Acetobacterales</taxon>
        <taxon>Acetobacteraceae</taxon>
        <taxon>Paeniroseomonas</taxon>
    </lineage>
</organism>
<evidence type="ECO:0000259" key="1">
    <source>
        <dbReference type="Pfam" id="PF03135"/>
    </source>
</evidence>
<gene>
    <name evidence="2" type="ORF">QWZ14_28890</name>
</gene>
<dbReference type="EMBL" id="JAUFPN010000207">
    <property type="protein sequence ID" value="MDN3568416.1"/>
    <property type="molecule type" value="Genomic_DNA"/>
</dbReference>
<evidence type="ECO:0000313" key="3">
    <source>
        <dbReference type="Proteomes" id="UP001529369"/>
    </source>
</evidence>
<keyword evidence="3" id="KW-1185">Reference proteome</keyword>
<dbReference type="Pfam" id="PF03135">
    <property type="entry name" value="CagE_TrbE_VirB"/>
    <property type="match status" value="1"/>
</dbReference>
<feature type="non-terminal residue" evidence="2">
    <location>
        <position position="1"/>
    </location>
</feature>
<feature type="non-terminal residue" evidence="2">
    <location>
        <position position="168"/>
    </location>
</feature>
<name>A0ABT8AF62_9PROT</name>
<dbReference type="InterPro" id="IPR018145">
    <property type="entry name" value="CagE_TrbE_VirB_cntrl_dom"/>
</dbReference>
<proteinExistence type="predicted"/>
<sequence length="168" mass="17941">MGFKEYPDRTRPGMLNDLLSADCRVVLTNSFRFHSRAAATGSLARKQAQMANAGDRALSQMDALHDAMDDVASNQATMGSHHISIALHCDTLPDLERRAGEVRAALTNAGAGVAVEDLGTEAAYWAQLPGNAAWRTRPGDISSRNFVGFSSLDGYPRGGPSPEWGAPL</sequence>